<keyword evidence="6" id="KW-1185">Reference proteome</keyword>
<dbReference type="RefSeq" id="WP_224421283.1">
    <property type="nucleotide sequence ID" value="NZ_JAGXFD010000001.1"/>
</dbReference>
<dbReference type="Pfam" id="PF00005">
    <property type="entry name" value="ABC_tran"/>
    <property type="match status" value="1"/>
</dbReference>
<protein>
    <submittedName>
        <fullName evidence="5">ABC transporter ATP-binding protein</fullName>
    </submittedName>
</protein>
<dbReference type="InterPro" id="IPR027417">
    <property type="entry name" value="P-loop_NTPase"/>
</dbReference>
<evidence type="ECO:0000256" key="3">
    <source>
        <dbReference type="SAM" id="MobiDB-lite"/>
    </source>
</evidence>
<evidence type="ECO:0000259" key="4">
    <source>
        <dbReference type="PROSITE" id="PS50893"/>
    </source>
</evidence>
<comment type="caution">
    <text evidence="5">The sequence shown here is derived from an EMBL/GenBank/DDBJ whole genome shotgun (WGS) entry which is preliminary data.</text>
</comment>
<dbReference type="InterPro" id="IPR003439">
    <property type="entry name" value="ABC_transporter-like_ATP-bd"/>
</dbReference>
<proteinExistence type="predicted"/>
<evidence type="ECO:0000256" key="2">
    <source>
        <dbReference type="ARBA" id="ARBA00022840"/>
    </source>
</evidence>
<sequence>MSLQVDALYCRRDGRPVLDGVGPLEARGGEITALIGPNGAGKSTLLRSIAGHQPAGGEIRLDGASLRHQPLARLARHLYYLPPNTATASRLPVFETLLLALRTRGCPADAPATLERIRTMLHQLELDTLAERPLAQLSTGQRQRVAVAQALIREPRLLLLDEPTSALDLHHQLRVLDDLQQRARQQGQIIVIALHDLTLAARFADRLWVLDRGCLVAQGEPGEVLTADLLRRVYAIEAEVDTGGPAGARITPLAATRRPDGGGGTP</sequence>
<dbReference type="Gene3D" id="3.40.50.300">
    <property type="entry name" value="P-loop containing nucleotide triphosphate hydrolases"/>
    <property type="match status" value="1"/>
</dbReference>
<dbReference type="PROSITE" id="PS50893">
    <property type="entry name" value="ABC_TRANSPORTER_2"/>
    <property type="match status" value="1"/>
</dbReference>
<accession>A0ABS7X1P1</accession>
<dbReference type="InterPro" id="IPR003593">
    <property type="entry name" value="AAA+_ATPase"/>
</dbReference>
<feature type="domain" description="ABC transporter" evidence="4">
    <location>
        <begin position="3"/>
        <end position="237"/>
    </location>
</feature>
<evidence type="ECO:0000313" key="5">
    <source>
        <dbReference type="EMBL" id="MBZ9568805.1"/>
    </source>
</evidence>
<organism evidence="5 6">
    <name type="scientific">Modicisalibacter tunisiensis</name>
    <dbReference type="NCBI Taxonomy" id="390637"/>
    <lineage>
        <taxon>Bacteria</taxon>
        <taxon>Pseudomonadati</taxon>
        <taxon>Pseudomonadota</taxon>
        <taxon>Gammaproteobacteria</taxon>
        <taxon>Oceanospirillales</taxon>
        <taxon>Halomonadaceae</taxon>
        <taxon>Modicisalibacter</taxon>
    </lineage>
</organism>
<dbReference type="EMBL" id="JAGXFD010000001">
    <property type="protein sequence ID" value="MBZ9568805.1"/>
    <property type="molecule type" value="Genomic_DNA"/>
</dbReference>
<evidence type="ECO:0000256" key="1">
    <source>
        <dbReference type="ARBA" id="ARBA00022741"/>
    </source>
</evidence>
<dbReference type="CDD" id="cd03214">
    <property type="entry name" value="ABC_Iron-Siderophores_B12_Hemin"/>
    <property type="match status" value="1"/>
</dbReference>
<reference evidence="5 6" key="1">
    <citation type="submission" date="2021-05" db="EMBL/GenBank/DDBJ databases">
        <title>Petroleum and Energy Research Collection (APPE): ex situ preservation of microbial diversity associated with the oil industry and exploitation of its biotechnological potential.</title>
        <authorList>
            <person name="Paixao C.T.M."/>
            <person name="Gomes M.B."/>
            <person name="Oliveira V.M."/>
        </authorList>
    </citation>
    <scope>NUCLEOTIDE SEQUENCE [LARGE SCALE GENOMIC DNA]</scope>
    <source>
        <strain evidence="5 6">LIT2</strain>
    </source>
</reference>
<keyword evidence="2 5" id="KW-0067">ATP-binding</keyword>
<name>A0ABS7X1P1_9GAMM</name>
<dbReference type="GO" id="GO:0005524">
    <property type="term" value="F:ATP binding"/>
    <property type="evidence" value="ECO:0007669"/>
    <property type="project" value="UniProtKB-KW"/>
</dbReference>
<evidence type="ECO:0000313" key="6">
    <source>
        <dbReference type="Proteomes" id="UP001319883"/>
    </source>
</evidence>
<dbReference type="SUPFAM" id="SSF52540">
    <property type="entry name" value="P-loop containing nucleoside triphosphate hydrolases"/>
    <property type="match status" value="1"/>
</dbReference>
<keyword evidence="1" id="KW-0547">Nucleotide-binding</keyword>
<gene>
    <name evidence="5" type="ORF">KGQ91_14115</name>
</gene>
<feature type="region of interest" description="Disordered" evidence="3">
    <location>
        <begin position="247"/>
        <end position="266"/>
    </location>
</feature>
<dbReference type="PANTHER" id="PTHR42794:SF2">
    <property type="entry name" value="ABC TRANSPORTER ATP-BINDING PROTEIN"/>
    <property type="match status" value="1"/>
</dbReference>
<dbReference type="PANTHER" id="PTHR42794">
    <property type="entry name" value="HEMIN IMPORT ATP-BINDING PROTEIN HMUV"/>
    <property type="match status" value="1"/>
</dbReference>
<dbReference type="Proteomes" id="UP001319883">
    <property type="component" value="Unassembled WGS sequence"/>
</dbReference>
<dbReference type="SMART" id="SM00382">
    <property type="entry name" value="AAA"/>
    <property type="match status" value="1"/>
</dbReference>